<feature type="domain" description="Mic1" evidence="1">
    <location>
        <begin position="387"/>
        <end position="632"/>
    </location>
</feature>
<protein>
    <recommendedName>
        <fullName evidence="5">Mic1 domain-containing protein</fullName>
    </recommendedName>
</protein>
<evidence type="ECO:0000259" key="1">
    <source>
        <dbReference type="Pfam" id="PF07035"/>
    </source>
</evidence>
<dbReference type="PANTHER" id="PTHR12897:SF4">
    <property type="entry name" value="REGULATOR OF MON1-CCZ1 COMPLEX"/>
    <property type="match status" value="1"/>
</dbReference>
<dbReference type="GeneID" id="110240735"/>
<dbReference type="OMA" id="VWVHNRE"/>
<organism evidence="3 4">
    <name type="scientific">Exaiptasia diaphana</name>
    <name type="common">Tropical sea anemone</name>
    <name type="synonym">Aiptasia pulchella</name>
    <dbReference type="NCBI Taxonomy" id="2652724"/>
    <lineage>
        <taxon>Eukaryota</taxon>
        <taxon>Metazoa</taxon>
        <taxon>Cnidaria</taxon>
        <taxon>Anthozoa</taxon>
        <taxon>Hexacorallia</taxon>
        <taxon>Actiniaria</taxon>
        <taxon>Aiptasiidae</taxon>
        <taxon>Exaiptasia</taxon>
    </lineage>
</organism>
<dbReference type="InterPro" id="IPR049040">
    <property type="entry name" value="RMC1_N"/>
</dbReference>
<dbReference type="GO" id="GO:0005765">
    <property type="term" value="C:lysosomal membrane"/>
    <property type="evidence" value="ECO:0007669"/>
    <property type="project" value="TreeGrafter"/>
</dbReference>
<accession>A0A913YMA1</accession>
<dbReference type="Proteomes" id="UP000887567">
    <property type="component" value="Unplaced"/>
</dbReference>
<dbReference type="GO" id="GO:0031902">
    <property type="term" value="C:late endosome membrane"/>
    <property type="evidence" value="ECO:0007669"/>
    <property type="project" value="TreeGrafter"/>
</dbReference>
<dbReference type="InterPro" id="IPR009755">
    <property type="entry name" value="RMC1_C"/>
</dbReference>
<dbReference type="Pfam" id="PF21029">
    <property type="entry name" value="RMC1_N"/>
    <property type="match status" value="1"/>
</dbReference>
<dbReference type="Pfam" id="PF07035">
    <property type="entry name" value="RMC1_C"/>
    <property type="match status" value="1"/>
</dbReference>
<name>A0A913YMA1_EXADI</name>
<dbReference type="SUPFAM" id="SSF75011">
    <property type="entry name" value="3-carboxy-cis,cis-mucoante lactonizing enzyme"/>
    <property type="match status" value="1"/>
</dbReference>
<dbReference type="InterPro" id="IPR040371">
    <property type="entry name" value="RMC1"/>
</dbReference>
<evidence type="ECO:0000259" key="2">
    <source>
        <dbReference type="Pfam" id="PF21029"/>
    </source>
</evidence>
<evidence type="ECO:0000313" key="3">
    <source>
        <dbReference type="EnsemblMetazoa" id="XP_028515381.1"/>
    </source>
</evidence>
<evidence type="ECO:0008006" key="5">
    <source>
        <dbReference type="Google" id="ProtNLM"/>
    </source>
</evidence>
<dbReference type="PANTHER" id="PTHR12897">
    <property type="entry name" value="COLON CANCER-ASSOCIATED PROTEIN MIC1"/>
    <property type="match status" value="1"/>
</dbReference>
<dbReference type="EnsemblMetazoa" id="XM_028659580.1">
    <property type="protein sequence ID" value="XP_028515381.1"/>
    <property type="gene ID" value="LOC110240735"/>
</dbReference>
<feature type="domain" description="Regulator of MON1-CCZ1 complex N-terminal" evidence="2">
    <location>
        <begin position="24"/>
        <end position="143"/>
    </location>
</feature>
<dbReference type="GO" id="GO:0010506">
    <property type="term" value="P:regulation of autophagy"/>
    <property type="evidence" value="ECO:0007669"/>
    <property type="project" value="InterPro"/>
</dbReference>
<evidence type="ECO:0000313" key="4">
    <source>
        <dbReference type="Proteomes" id="UP000887567"/>
    </source>
</evidence>
<keyword evidence="4" id="KW-1185">Reference proteome</keyword>
<sequence>MSTHYVQLCTNPLRFVPVSKDNSVFFDEANKQVFAVNRLNNITHVVVKGPDSRTKILFDIPDAGHVHSIKFSYDQKILAIQRSPKTVDFINFADGIDSQQYHQACKAKSAHVIGFNWTNLNEIVFITNQGLEFFQVMPEKHSLKMIKNYNVQVNWFVFLPESAMLLLSSSGHGNIIHPYHFRAGSVMRLPKFEVDLSSASKAQKVSLLERDVTLANIYGQLYVVILRNQSRGVGGLPGAEIVLYQLQRDTPAKKTAVLQLNMNGRFAVNVVDNLVLVHHQASKTSMLFDIKLSGKFDGQVTFYQPVLAPLPIEQTVLEPGPEDTEMTSSAEKSKLTCEMYSQNWIVFQPNIIIDAKIGSLWEVILKLEPLVTMIQDKGLLIDFLLLRRDSNMVILAVFKQALIPGRQSNLTVIAKMFDKVNKIYRAALDNETAALQGTETGRQTPTKSHISPQTVVSQRDMYSHVLSMFVDNKDIKYKFMVAVLVEYIRSLNQFEIHPEHYLYELVINLLVENKCYYQLHQFLQYHVISDSKPLACLMLSLESTYPPAYQLALDMLKRLSTASEEIVEILLSKYQLLPALRYIRAIGAENSASPRKFLEAASSAKDTMLFYTVFKFFEQRNTRLRGSPEFATGERCDIYVKKFEELFGNNSDNLQKTLEFKLLLTDHSS</sequence>
<dbReference type="GO" id="GO:0035658">
    <property type="term" value="C:Mon1-Ccz1 complex"/>
    <property type="evidence" value="ECO:0007669"/>
    <property type="project" value="InterPro"/>
</dbReference>
<proteinExistence type="predicted"/>
<dbReference type="RefSeq" id="XP_028515381.1">
    <property type="nucleotide sequence ID" value="XM_028659580.1"/>
</dbReference>
<dbReference type="OrthoDB" id="26384at2759"/>
<dbReference type="KEGG" id="epa:110240735"/>
<reference evidence="3" key="1">
    <citation type="submission" date="2022-11" db="UniProtKB">
        <authorList>
            <consortium name="EnsemblMetazoa"/>
        </authorList>
    </citation>
    <scope>IDENTIFICATION</scope>
</reference>
<dbReference type="AlphaFoldDB" id="A0A913YMA1"/>